<accession>A0A942EAP8</accession>
<sequence>MIHPVTIADAVADFLEGACPGQLLSLARAVNQIRSIFPQCHLTDVELAEVVAIRAMEMGFVSVMFDLSRTQRRGNGGSSASEGRLDAGEG</sequence>
<evidence type="ECO:0000256" key="1">
    <source>
        <dbReference type="SAM" id="MobiDB-lite"/>
    </source>
</evidence>
<protein>
    <submittedName>
        <fullName evidence="2">Uncharacterized protein</fullName>
    </submittedName>
</protein>
<evidence type="ECO:0000313" key="3">
    <source>
        <dbReference type="Proteomes" id="UP000680348"/>
    </source>
</evidence>
<dbReference type="RefSeq" id="WP_188257131.1">
    <property type="nucleotide sequence ID" value="NZ_JABVCF010000014.1"/>
</dbReference>
<reference evidence="2" key="1">
    <citation type="submission" date="2021-04" db="EMBL/GenBank/DDBJ databases">
        <title>Pseudaminobacter soli sp. nov., isolated from paddy soil contaminated by heavy metals.</title>
        <authorList>
            <person name="Zhang K."/>
        </authorList>
    </citation>
    <scope>NUCLEOTIDE SEQUENCE</scope>
    <source>
        <strain evidence="2">19-2017</strain>
    </source>
</reference>
<dbReference type="Proteomes" id="UP000680348">
    <property type="component" value="Unassembled WGS sequence"/>
</dbReference>
<evidence type="ECO:0000313" key="2">
    <source>
        <dbReference type="EMBL" id="MBS3651582.1"/>
    </source>
</evidence>
<dbReference type="EMBL" id="JAGWCR010000014">
    <property type="protein sequence ID" value="MBS3651582.1"/>
    <property type="molecule type" value="Genomic_DNA"/>
</dbReference>
<feature type="region of interest" description="Disordered" evidence="1">
    <location>
        <begin position="70"/>
        <end position="90"/>
    </location>
</feature>
<keyword evidence="3" id="KW-1185">Reference proteome</keyword>
<dbReference type="AlphaFoldDB" id="A0A942EAP8"/>
<name>A0A942EAP8_9HYPH</name>
<comment type="caution">
    <text evidence="2">The sequence shown here is derived from an EMBL/GenBank/DDBJ whole genome shotgun (WGS) entry which is preliminary data.</text>
</comment>
<proteinExistence type="predicted"/>
<gene>
    <name evidence="2" type="ORF">KEU06_23470</name>
</gene>
<organism evidence="2 3">
    <name type="scientific">Pseudaminobacter soli</name>
    <name type="common">ex Zhang et al. 2022</name>
    <dbReference type="NCBI Taxonomy" id="2831468"/>
    <lineage>
        <taxon>Bacteria</taxon>
        <taxon>Pseudomonadati</taxon>
        <taxon>Pseudomonadota</taxon>
        <taxon>Alphaproteobacteria</taxon>
        <taxon>Hyphomicrobiales</taxon>
        <taxon>Phyllobacteriaceae</taxon>
        <taxon>Pseudaminobacter</taxon>
    </lineage>
</organism>